<evidence type="ECO:0000313" key="13">
    <source>
        <dbReference type="EMBL" id="MFB9230621.1"/>
    </source>
</evidence>
<feature type="transmembrane region" description="Helical" evidence="11">
    <location>
        <begin position="117"/>
        <end position="133"/>
    </location>
</feature>
<evidence type="ECO:0000256" key="5">
    <source>
        <dbReference type="ARBA" id="ARBA00022556"/>
    </source>
</evidence>
<name>A0ABV5JAZ2_9RHOB</name>
<keyword evidence="2" id="KW-1003">Cell membrane</keyword>
<dbReference type="InterPro" id="IPR000390">
    <property type="entry name" value="Small_drug/metabolite_transptr"/>
</dbReference>
<comment type="caution">
    <text evidence="13">The sequence shown here is derived from an EMBL/GenBank/DDBJ whole genome shotgun (WGS) entry which is preliminary data.</text>
</comment>
<keyword evidence="10 11" id="KW-0472">Membrane</keyword>
<protein>
    <submittedName>
        <fullName evidence="13">EamA family transporter</fullName>
    </submittedName>
</protein>
<evidence type="ECO:0000259" key="12">
    <source>
        <dbReference type="Pfam" id="PF00892"/>
    </source>
</evidence>
<evidence type="ECO:0000256" key="3">
    <source>
        <dbReference type="ARBA" id="ARBA00022516"/>
    </source>
</evidence>
<keyword evidence="7" id="KW-0448">Lipopolysaccharide biosynthesis</keyword>
<feature type="transmembrane region" description="Helical" evidence="11">
    <location>
        <begin position="173"/>
        <end position="196"/>
    </location>
</feature>
<dbReference type="Pfam" id="PF00892">
    <property type="entry name" value="EamA"/>
    <property type="match status" value="1"/>
</dbReference>
<keyword evidence="4" id="KW-0997">Cell inner membrane</keyword>
<keyword evidence="3" id="KW-0444">Lipid biosynthesis</keyword>
<evidence type="ECO:0000256" key="9">
    <source>
        <dbReference type="ARBA" id="ARBA00023098"/>
    </source>
</evidence>
<dbReference type="PANTHER" id="PTHR30561">
    <property type="entry name" value="SMR FAMILY PROTON-DEPENDENT DRUG EFFLUX TRANSPORTER SUGE"/>
    <property type="match status" value="1"/>
</dbReference>
<evidence type="ECO:0000256" key="8">
    <source>
        <dbReference type="ARBA" id="ARBA00022989"/>
    </source>
</evidence>
<sequence length="282" mass="29954">MGLLVFYAVITAALLHALWNALVKSGTDKHLSMCAVVLGHMPLAVLILPFVPTPAIESWPYLLAGIGLHIGYQVFLLRSYHAGDLTQVYPIARGTAPLLVAGVSVLFLGVVLHPPELFAIALIGAGILSISLVRQKDGLQNLHAARLAFVTGCFIASYSLVDGLGARLAGTALGFYGWLAIGNGILFAAFTALTSPRVLRDVVVHAKPVFFFGGSASFVAYGLVIWAFTQAPIALVTALRETSIIFALLIGVFFLKEPMNLVKVLATMATLLGAALLRFSKQ</sequence>
<evidence type="ECO:0000256" key="1">
    <source>
        <dbReference type="ARBA" id="ARBA00004651"/>
    </source>
</evidence>
<dbReference type="SUPFAM" id="SSF103481">
    <property type="entry name" value="Multidrug resistance efflux transporter EmrE"/>
    <property type="match status" value="2"/>
</dbReference>
<evidence type="ECO:0000256" key="2">
    <source>
        <dbReference type="ARBA" id="ARBA00022475"/>
    </source>
</evidence>
<feature type="transmembrane region" description="Helical" evidence="11">
    <location>
        <begin position="208"/>
        <end position="228"/>
    </location>
</feature>
<feature type="transmembrane region" description="Helical" evidence="11">
    <location>
        <begin position="58"/>
        <end position="77"/>
    </location>
</feature>
<dbReference type="EMBL" id="JBHMEA010000007">
    <property type="protein sequence ID" value="MFB9230621.1"/>
    <property type="molecule type" value="Genomic_DNA"/>
</dbReference>
<reference evidence="13 14" key="1">
    <citation type="submission" date="2024-09" db="EMBL/GenBank/DDBJ databases">
        <authorList>
            <person name="Sun Q."/>
            <person name="Mori K."/>
        </authorList>
    </citation>
    <scope>NUCLEOTIDE SEQUENCE [LARGE SCALE GENOMIC DNA]</scope>
    <source>
        <strain evidence="13 14">CECT 8726</strain>
    </source>
</reference>
<dbReference type="InterPro" id="IPR000620">
    <property type="entry name" value="EamA_dom"/>
</dbReference>
<feature type="domain" description="EamA" evidence="12">
    <location>
        <begin position="147"/>
        <end position="277"/>
    </location>
</feature>
<feature type="transmembrane region" description="Helical" evidence="11">
    <location>
        <begin position="234"/>
        <end position="254"/>
    </location>
</feature>
<dbReference type="RefSeq" id="WP_213887489.1">
    <property type="nucleotide sequence ID" value="NZ_JAGFNU010000001.1"/>
</dbReference>
<evidence type="ECO:0000313" key="14">
    <source>
        <dbReference type="Proteomes" id="UP001589683"/>
    </source>
</evidence>
<comment type="subcellular location">
    <subcellularLocation>
        <location evidence="1">Cell membrane</location>
        <topology evidence="1">Multi-pass membrane protein</topology>
    </subcellularLocation>
</comment>
<evidence type="ECO:0000256" key="4">
    <source>
        <dbReference type="ARBA" id="ARBA00022519"/>
    </source>
</evidence>
<evidence type="ECO:0000256" key="10">
    <source>
        <dbReference type="ARBA" id="ARBA00023136"/>
    </source>
</evidence>
<proteinExistence type="predicted"/>
<dbReference type="Gene3D" id="1.10.3730.20">
    <property type="match status" value="2"/>
</dbReference>
<evidence type="ECO:0000256" key="11">
    <source>
        <dbReference type="SAM" id="Phobius"/>
    </source>
</evidence>
<dbReference type="InterPro" id="IPR037185">
    <property type="entry name" value="EmrE-like"/>
</dbReference>
<feature type="transmembrane region" description="Helical" evidence="11">
    <location>
        <begin position="145"/>
        <end position="161"/>
    </location>
</feature>
<dbReference type="PANTHER" id="PTHR30561:SF9">
    <property type="entry name" value="4-AMINO-4-DEOXY-L-ARABINOSE-PHOSPHOUNDECAPRENOL FLIPPASE SUBUNIT ARNF-RELATED"/>
    <property type="match status" value="1"/>
</dbReference>
<keyword evidence="5" id="KW-0441">Lipid A biosynthesis</keyword>
<feature type="transmembrane region" description="Helical" evidence="11">
    <location>
        <begin position="89"/>
        <end position="111"/>
    </location>
</feature>
<keyword evidence="14" id="KW-1185">Reference proteome</keyword>
<feature type="transmembrane region" description="Helical" evidence="11">
    <location>
        <begin position="30"/>
        <end position="52"/>
    </location>
</feature>
<evidence type="ECO:0000256" key="7">
    <source>
        <dbReference type="ARBA" id="ARBA00022985"/>
    </source>
</evidence>
<dbReference type="Proteomes" id="UP001589683">
    <property type="component" value="Unassembled WGS sequence"/>
</dbReference>
<keyword evidence="9" id="KW-0443">Lipid metabolism</keyword>
<accession>A0ABV5JAZ2</accession>
<gene>
    <name evidence="13" type="ORF">ACFFUT_02325</name>
</gene>
<organism evidence="13 14">
    <name type="scientific">Pseudohalocynthiibacter aestuariivivens</name>
    <dbReference type="NCBI Taxonomy" id="1591409"/>
    <lineage>
        <taxon>Bacteria</taxon>
        <taxon>Pseudomonadati</taxon>
        <taxon>Pseudomonadota</taxon>
        <taxon>Alphaproteobacteria</taxon>
        <taxon>Rhodobacterales</taxon>
        <taxon>Paracoccaceae</taxon>
        <taxon>Pseudohalocynthiibacter</taxon>
    </lineage>
</organism>
<feature type="transmembrane region" description="Helical" evidence="11">
    <location>
        <begin position="261"/>
        <end position="279"/>
    </location>
</feature>
<evidence type="ECO:0000256" key="6">
    <source>
        <dbReference type="ARBA" id="ARBA00022692"/>
    </source>
</evidence>
<keyword evidence="8 11" id="KW-1133">Transmembrane helix</keyword>
<feature type="transmembrane region" description="Helical" evidence="11">
    <location>
        <begin position="6"/>
        <end position="23"/>
    </location>
</feature>
<keyword evidence="6 11" id="KW-0812">Transmembrane</keyword>